<evidence type="ECO:0000259" key="3">
    <source>
        <dbReference type="Pfam" id="PF19291"/>
    </source>
</evidence>
<dbReference type="InterPro" id="IPR045582">
    <property type="entry name" value="Trehalase-like_N"/>
</dbReference>
<accession>A0A8D5ZJH3</accession>
<feature type="domain" description="GH15-like" evidence="2">
    <location>
        <begin position="205"/>
        <end position="565"/>
    </location>
</feature>
<gene>
    <name evidence="4" type="ORF">KN1_14690</name>
</gene>
<dbReference type="AlphaFoldDB" id="A0A8D5ZJH3"/>
<dbReference type="SUPFAM" id="SSF48208">
    <property type="entry name" value="Six-hairpin glycosidases"/>
    <property type="match status" value="1"/>
</dbReference>
<dbReference type="PANTHER" id="PTHR31616:SF0">
    <property type="entry name" value="GLUCAN 1,4-ALPHA-GLUCOSIDASE"/>
    <property type="match status" value="1"/>
</dbReference>
<protein>
    <submittedName>
        <fullName evidence="4">Glycoside hydrolase</fullName>
    </submittedName>
</protein>
<evidence type="ECO:0000256" key="1">
    <source>
        <dbReference type="ARBA" id="ARBA00006188"/>
    </source>
</evidence>
<dbReference type="NCBIfam" id="NF041084">
    <property type="entry name" value="trehalase_H1_Arch"/>
    <property type="match status" value="1"/>
</dbReference>
<dbReference type="EMBL" id="AP024597">
    <property type="protein sequence ID" value="BCU70172.1"/>
    <property type="molecule type" value="Genomic_DNA"/>
</dbReference>
<dbReference type="Gene3D" id="1.50.10.10">
    <property type="match status" value="1"/>
</dbReference>
<dbReference type="InterPro" id="IPR011613">
    <property type="entry name" value="GH15-like"/>
</dbReference>
<sequence length="576" mass="65805">MRPLGFISNQKTAALVQDTSIVWLPLPKYDSPSVFSRLLDEEGGEFTILPDYKVKEIRQYYEYPLVLRTEVITEKGSITISDLLSLGETVVIRKVNAEVGFKVLFKPVFRYALYRPIIRNSRFINPKGRDCIAFLHSYRGKVRRKDKYLWEFSEGDGVLVANYSSDIEHGIMSERGKTLTANYEMSFDETVKFWNSFDIKEVEKFRELFKASVFTLLGSIYSSSGGSIAAPTTSLPEVEGGSRNWDYRFTWVRDSSITAIGLLDAGFVVEGRRIINFLFSLINFSSKPFYFPLYTIEGTIPPPEVKLNWLSGYKGSKPVRVGNAASKQIQLDVEGFFVSAVYRYYQGTSDKVFLRDQFDKLSHIADWVSRNWTLKDSGIWEDRGEPRHYTHSKMMMWIALDKVGKMATALGETDRWSESREKLREWILTNCIKGGHFIRYAGGEDEVDASLLSAPIYGFISVDDPLFTATLDKIEKELVIDGVFVKRYKKDFMGEAKYPFLLTTVWLARVYLMLGEVSKAERILERLEEVSSPLYLMGEHMDPVRGEFTGNFPQVFVHAEIVSLIKNMGGGELKVS</sequence>
<keyword evidence="4" id="KW-0378">Hydrolase</keyword>
<dbReference type="PANTHER" id="PTHR31616">
    <property type="entry name" value="TREHALASE"/>
    <property type="match status" value="1"/>
</dbReference>
<dbReference type="InterPro" id="IPR053494">
    <property type="entry name" value="GH15_Enzymes"/>
</dbReference>
<dbReference type="Proteomes" id="UP000825123">
    <property type="component" value="Chromosome"/>
</dbReference>
<dbReference type="GO" id="GO:0004553">
    <property type="term" value="F:hydrolase activity, hydrolyzing O-glycosyl compounds"/>
    <property type="evidence" value="ECO:0007669"/>
    <property type="project" value="TreeGrafter"/>
</dbReference>
<dbReference type="Pfam" id="PF19291">
    <property type="entry name" value="TREH_N"/>
    <property type="match status" value="1"/>
</dbReference>
<keyword evidence="5" id="KW-1185">Reference proteome</keyword>
<dbReference type="InterPro" id="IPR012341">
    <property type="entry name" value="6hp_glycosidase-like_sf"/>
</dbReference>
<dbReference type="GeneID" id="66163185"/>
<dbReference type="KEGG" id="csty:KN1_14690"/>
<evidence type="ECO:0000313" key="5">
    <source>
        <dbReference type="Proteomes" id="UP000825123"/>
    </source>
</evidence>
<feature type="domain" description="Trehalase-like N-terminal" evidence="3">
    <location>
        <begin position="5"/>
        <end position="112"/>
    </location>
</feature>
<evidence type="ECO:0000313" key="4">
    <source>
        <dbReference type="EMBL" id="BCU70172.1"/>
    </source>
</evidence>
<dbReference type="GO" id="GO:0005975">
    <property type="term" value="P:carbohydrate metabolic process"/>
    <property type="evidence" value="ECO:0007669"/>
    <property type="project" value="InterPro"/>
</dbReference>
<dbReference type="Pfam" id="PF00723">
    <property type="entry name" value="Glyco_hydro_15"/>
    <property type="match status" value="1"/>
</dbReference>
<reference evidence="4 5" key="1">
    <citation type="submission" date="2021-04" db="EMBL/GenBank/DDBJ databases">
        <title>Complete genome sequence of Stygiolobus sp. KN-1.</title>
        <authorList>
            <person name="Nakamura K."/>
            <person name="Sakai H."/>
            <person name="Kurosawa N."/>
        </authorList>
    </citation>
    <scope>NUCLEOTIDE SEQUENCE [LARGE SCALE GENOMIC DNA]</scope>
    <source>
        <strain evidence="4 5">KN-1</strain>
    </source>
</reference>
<dbReference type="InterPro" id="IPR008928">
    <property type="entry name" value="6-hairpin_glycosidase_sf"/>
</dbReference>
<name>A0A8D5ZJH3_9CREN</name>
<proteinExistence type="inferred from homology"/>
<comment type="similarity">
    <text evidence="1">Belongs to the glycosyl hydrolase 15 family.</text>
</comment>
<organism evidence="4 5">
    <name type="scientific">Stygiolobus caldivivus</name>
    <dbReference type="NCBI Taxonomy" id="2824673"/>
    <lineage>
        <taxon>Archaea</taxon>
        <taxon>Thermoproteota</taxon>
        <taxon>Thermoprotei</taxon>
        <taxon>Sulfolobales</taxon>
        <taxon>Sulfolobaceae</taxon>
        <taxon>Stygiolobus</taxon>
    </lineage>
</organism>
<dbReference type="RefSeq" id="WP_221286605.1">
    <property type="nucleotide sequence ID" value="NZ_AP024597.1"/>
</dbReference>
<evidence type="ECO:0000259" key="2">
    <source>
        <dbReference type="Pfam" id="PF00723"/>
    </source>
</evidence>